<keyword evidence="3" id="KW-1185">Reference proteome</keyword>
<evidence type="ECO:0000313" key="3">
    <source>
        <dbReference type="Proteomes" id="UP001595859"/>
    </source>
</evidence>
<proteinExistence type="predicted"/>
<comment type="caution">
    <text evidence="2">The sequence shown here is derived from an EMBL/GenBank/DDBJ whole genome shotgun (WGS) entry which is preliminary data.</text>
</comment>
<sequence>MADPIEVHYTPDGDDWSVVVMGRGQTLTGRAPGLIAARDRADQLVETIAPDEPGHKTVVHLLDGDAVEFTTAYLTARLAKTEPDKPDAPAAGETPEKAATTEAAAEPAREEPPKPRAESEVATPARQPAEAKEEPANSGS</sequence>
<dbReference type="Proteomes" id="UP001595859">
    <property type="component" value="Unassembled WGS sequence"/>
</dbReference>
<evidence type="ECO:0000313" key="2">
    <source>
        <dbReference type="EMBL" id="MFC4858026.1"/>
    </source>
</evidence>
<feature type="region of interest" description="Disordered" evidence="1">
    <location>
        <begin position="78"/>
        <end position="140"/>
    </location>
</feature>
<feature type="compositionally biased region" description="Low complexity" evidence="1">
    <location>
        <begin position="88"/>
        <end position="106"/>
    </location>
</feature>
<name>A0ABV9SC77_9PSEU</name>
<dbReference type="EMBL" id="JBHSIS010000022">
    <property type="protein sequence ID" value="MFC4858026.1"/>
    <property type="molecule type" value="Genomic_DNA"/>
</dbReference>
<evidence type="ECO:0008006" key="4">
    <source>
        <dbReference type="Google" id="ProtNLM"/>
    </source>
</evidence>
<dbReference type="RefSeq" id="WP_378060188.1">
    <property type="nucleotide sequence ID" value="NZ_JBHSIS010000022.1"/>
</dbReference>
<feature type="compositionally biased region" description="Basic and acidic residues" evidence="1">
    <location>
        <begin position="107"/>
        <end position="119"/>
    </location>
</feature>
<gene>
    <name evidence="2" type="ORF">ACFPCV_31390</name>
</gene>
<accession>A0ABV9SC77</accession>
<feature type="compositionally biased region" description="Basic and acidic residues" evidence="1">
    <location>
        <begin position="129"/>
        <end position="140"/>
    </location>
</feature>
<organism evidence="2 3">
    <name type="scientific">Actinophytocola glycyrrhizae</name>
    <dbReference type="NCBI Taxonomy" id="2044873"/>
    <lineage>
        <taxon>Bacteria</taxon>
        <taxon>Bacillati</taxon>
        <taxon>Actinomycetota</taxon>
        <taxon>Actinomycetes</taxon>
        <taxon>Pseudonocardiales</taxon>
        <taxon>Pseudonocardiaceae</taxon>
    </lineage>
</organism>
<evidence type="ECO:0000256" key="1">
    <source>
        <dbReference type="SAM" id="MobiDB-lite"/>
    </source>
</evidence>
<protein>
    <recommendedName>
        <fullName evidence="4">DUF2188 domain-containing protein</fullName>
    </recommendedName>
</protein>
<reference evidence="3" key="1">
    <citation type="journal article" date="2019" name="Int. J. Syst. Evol. Microbiol.">
        <title>The Global Catalogue of Microorganisms (GCM) 10K type strain sequencing project: providing services to taxonomists for standard genome sequencing and annotation.</title>
        <authorList>
            <consortium name="The Broad Institute Genomics Platform"/>
            <consortium name="The Broad Institute Genome Sequencing Center for Infectious Disease"/>
            <person name="Wu L."/>
            <person name="Ma J."/>
        </authorList>
    </citation>
    <scope>NUCLEOTIDE SEQUENCE [LARGE SCALE GENOMIC DNA]</scope>
    <source>
        <strain evidence="3">ZS-22-S1</strain>
    </source>
</reference>